<dbReference type="Proteomes" id="UP001147695">
    <property type="component" value="Unassembled WGS sequence"/>
</dbReference>
<organism evidence="1 2">
    <name type="scientific">Penicillium brevicompactum</name>
    <dbReference type="NCBI Taxonomy" id="5074"/>
    <lineage>
        <taxon>Eukaryota</taxon>
        <taxon>Fungi</taxon>
        <taxon>Dikarya</taxon>
        <taxon>Ascomycota</taxon>
        <taxon>Pezizomycotina</taxon>
        <taxon>Eurotiomycetes</taxon>
        <taxon>Eurotiomycetidae</taxon>
        <taxon>Eurotiales</taxon>
        <taxon>Aspergillaceae</taxon>
        <taxon>Penicillium</taxon>
    </lineage>
</organism>
<evidence type="ECO:0000313" key="1">
    <source>
        <dbReference type="EMBL" id="KAJ5328669.1"/>
    </source>
</evidence>
<reference evidence="1" key="2">
    <citation type="journal article" date="2023" name="IMA Fungus">
        <title>Comparative genomic study of the Penicillium genus elucidates a diverse pangenome and 15 lateral gene transfer events.</title>
        <authorList>
            <person name="Petersen C."/>
            <person name="Sorensen T."/>
            <person name="Nielsen M.R."/>
            <person name="Sondergaard T.E."/>
            <person name="Sorensen J.L."/>
            <person name="Fitzpatrick D.A."/>
            <person name="Frisvad J.C."/>
            <person name="Nielsen K.L."/>
        </authorList>
    </citation>
    <scope>NUCLEOTIDE SEQUENCE</scope>
    <source>
        <strain evidence="1">IBT 35673</strain>
    </source>
</reference>
<comment type="caution">
    <text evidence="1">The sequence shown here is derived from an EMBL/GenBank/DDBJ whole genome shotgun (WGS) entry which is preliminary data.</text>
</comment>
<reference evidence="1" key="1">
    <citation type="submission" date="2022-12" db="EMBL/GenBank/DDBJ databases">
        <authorList>
            <person name="Petersen C."/>
        </authorList>
    </citation>
    <scope>NUCLEOTIDE SEQUENCE</scope>
    <source>
        <strain evidence="1">IBT 35673</strain>
    </source>
</reference>
<accession>A0A9W9UAV2</accession>
<evidence type="ECO:0000313" key="2">
    <source>
        <dbReference type="Proteomes" id="UP001147695"/>
    </source>
</evidence>
<gene>
    <name evidence="1" type="ORF">N7452_009059</name>
</gene>
<name>A0A9W9UAV2_PENBR</name>
<proteinExistence type="predicted"/>
<dbReference type="AlphaFoldDB" id="A0A9W9UAV2"/>
<dbReference type="EMBL" id="JAPZBQ010000005">
    <property type="protein sequence ID" value="KAJ5328669.1"/>
    <property type="molecule type" value="Genomic_DNA"/>
</dbReference>
<sequence>MNRQFNSDHHVFELDILDRGFLNNLLPFTKAYAYDGERQMRDIIDSETSNATDHFILYSGKESIKTIVSQSPVDIPKFISSFDIKEELLLVKKPSRTRAAAADEINALIREKLMPMGLYNAIQGFPSATVIGKINTRGKQPDYGWCPKRRRCQCGTAEPKMPSVVIEVAEIEHDHKFNSDVRYWLSPNDGNVKMCLTLRVDHGNDEIRLESWIRHEVYHGSYRIYRNQVKYTQMTKQVHPIVTGDCPFHIPFESLMLQPIETGRGAENDLIFSRADLERVAQSIWNAEWE</sequence>
<protein>
    <submittedName>
        <fullName evidence="1">Uncharacterized protein</fullName>
    </submittedName>
</protein>